<reference evidence="2 3" key="1">
    <citation type="submission" date="2019-08" db="EMBL/GenBank/DDBJ databases">
        <title>Pelomicrobium methylotrophicum gen. nov., sp. nov. a moderately thermophilic, facultatively anaerobic, lithoautotrophic and methylotrophic bacterium isolated from a terrestrial mud volcano.</title>
        <authorList>
            <person name="Slobodkina G.B."/>
            <person name="Merkel A.Y."/>
            <person name="Slobodkin A.I."/>
        </authorList>
    </citation>
    <scope>NUCLEOTIDE SEQUENCE [LARGE SCALE GENOMIC DNA]</scope>
    <source>
        <strain evidence="2 3">SM250</strain>
    </source>
</reference>
<dbReference type="EMBL" id="VPFL01000013">
    <property type="protein sequence ID" value="TXF11469.1"/>
    <property type="molecule type" value="Genomic_DNA"/>
</dbReference>
<sequence>MAKVRWVKSKPGEPFFGGRGALIPFRPNLTDSSKSSSSEPNEEPSYPEEIAQALEKNEEKKAR</sequence>
<dbReference type="Proteomes" id="UP000321201">
    <property type="component" value="Unassembled WGS sequence"/>
</dbReference>
<dbReference type="AlphaFoldDB" id="A0A5C7ETH3"/>
<proteinExistence type="predicted"/>
<evidence type="ECO:0000313" key="2">
    <source>
        <dbReference type="EMBL" id="TXF11469.1"/>
    </source>
</evidence>
<dbReference type="InParanoid" id="A0A5C7ETH3"/>
<feature type="region of interest" description="Disordered" evidence="1">
    <location>
        <begin position="17"/>
        <end position="63"/>
    </location>
</feature>
<accession>A0A5C7ETH3</accession>
<keyword evidence="3" id="KW-1185">Reference proteome</keyword>
<protein>
    <submittedName>
        <fullName evidence="2">Uncharacterized protein</fullName>
    </submittedName>
</protein>
<name>A0A5C7ETH3_9PROT</name>
<dbReference type="RefSeq" id="WP_147800098.1">
    <property type="nucleotide sequence ID" value="NZ_VPFL01000013.1"/>
</dbReference>
<evidence type="ECO:0000256" key="1">
    <source>
        <dbReference type="SAM" id="MobiDB-lite"/>
    </source>
</evidence>
<evidence type="ECO:0000313" key="3">
    <source>
        <dbReference type="Proteomes" id="UP000321201"/>
    </source>
</evidence>
<comment type="caution">
    <text evidence="2">The sequence shown here is derived from an EMBL/GenBank/DDBJ whole genome shotgun (WGS) entry which is preliminary data.</text>
</comment>
<organism evidence="2 3">
    <name type="scientific">Pelomicrobium methylotrophicum</name>
    <dbReference type="NCBI Taxonomy" id="2602750"/>
    <lineage>
        <taxon>Bacteria</taxon>
        <taxon>Pseudomonadati</taxon>
        <taxon>Pseudomonadota</taxon>
        <taxon>Hydrogenophilia</taxon>
        <taxon>Hydrogenophilia incertae sedis</taxon>
        <taxon>Pelomicrobium</taxon>
    </lineage>
</organism>
<gene>
    <name evidence="2" type="ORF">FR698_10185</name>
</gene>